<evidence type="ECO:0000313" key="2">
    <source>
        <dbReference type="RefSeq" id="XP_022832137.1"/>
    </source>
</evidence>
<sequence>MAEEIYIELTKRCTPVTKNEIAYLSWRNSMLTIRKSKRLNFLEYAYNLECLDKNLDFNESALSSPTTSPATEVCKANFLKSEMRNADFTDMLLDSAFWPHNQALTQEMTSITMCKWSPQEFLKSNSVLAVLNNIGGVEFFIKDRIVWKSIMNLSPYITKLLAHNKKPGYFEELKESVYILETSAICWAPELNSDDSCCFVTAQKNGILLFWQLFSSMNEPQIIGYITTNMEDMSVIRWIPKSDDSFFIIGTNLSGQIIAFDLKLENDGIKLLKTCPLWPHKDRMAAVTFKYLKMNNKIIFITSKHRHLLVQAIDYDGNILSQYLNNINDHRISDIVYTCDGIYVAVVNVTIYKVNVTLSDANLNVDLVPVVIKNPYPLYELYSLRFSPNNLICALAMVERKVQARKEPLKLEIIFICKEIKPETMLDTLLSNPTKKLTHYWDYVELLRFQITKLKWRPKWDFNELYASGAHDIYKLKIYLILLTYISGLKKVLRLVDVTLPETSMDIVKEKILYLHAKQLLDSLYTKCQNEGQLNDLDMESLYGTKKYLEYYVKKYKTDNELDQNVLNALENSCDYVCQCCDDKIEGFTCKSGHINMFCMATFTPICSDDYLMCQCCNATSRADLEIENPICVFCDLYLVKPD</sequence>
<dbReference type="InterPro" id="IPR036322">
    <property type="entry name" value="WD40_repeat_dom_sf"/>
</dbReference>
<dbReference type="GeneID" id="111360433"/>
<dbReference type="KEGG" id="sliu:111360433"/>
<dbReference type="RefSeq" id="XP_022832137.1">
    <property type="nucleotide sequence ID" value="XM_022976369.1"/>
</dbReference>
<protein>
    <submittedName>
        <fullName evidence="2">Uncharacterized protein LOC111360433</fullName>
    </submittedName>
</protein>
<dbReference type="SUPFAM" id="SSF50978">
    <property type="entry name" value="WD40 repeat-like"/>
    <property type="match status" value="1"/>
</dbReference>
<gene>
    <name evidence="2" type="primary">LOC111360433</name>
</gene>
<accession>A0A9J7EPK7</accession>
<organism evidence="1 2">
    <name type="scientific">Spodoptera litura</name>
    <name type="common">Asian cotton leafworm</name>
    <dbReference type="NCBI Taxonomy" id="69820"/>
    <lineage>
        <taxon>Eukaryota</taxon>
        <taxon>Metazoa</taxon>
        <taxon>Ecdysozoa</taxon>
        <taxon>Arthropoda</taxon>
        <taxon>Hexapoda</taxon>
        <taxon>Insecta</taxon>
        <taxon>Pterygota</taxon>
        <taxon>Neoptera</taxon>
        <taxon>Endopterygota</taxon>
        <taxon>Lepidoptera</taxon>
        <taxon>Glossata</taxon>
        <taxon>Ditrysia</taxon>
        <taxon>Noctuoidea</taxon>
        <taxon>Noctuidae</taxon>
        <taxon>Amphipyrinae</taxon>
        <taxon>Spodoptera</taxon>
    </lineage>
</organism>
<evidence type="ECO:0000313" key="1">
    <source>
        <dbReference type="Proteomes" id="UP000301870"/>
    </source>
</evidence>
<dbReference type="AlphaFoldDB" id="A0A9J7EPK7"/>
<dbReference type="Proteomes" id="UP000301870">
    <property type="component" value="Chromosome 30"/>
</dbReference>
<keyword evidence="1" id="KW-1185">Reference proteome</keyword>
<dbReference type="OrthoDB" id="6021743at2759"/>
<name>A0A9J7EPK7_SPOLT</name>
<reference evidence="2" key="1">
    <citation type="submission" date="2025-08" db="UniProtKB">
        <authorList>
            <consortium name="RefSeq"/>
        </authorList>
    </citation>
    <scope>IDENTIFICATION</scope>
    <source>
        <strain evidence="2">Ishihara</strain>
        <tissue evidence="2">Whole body</tissue>
    </source>
</reference>
<proteinExistence type="predicted"/>